<keyword evidence="3" id="KW-1185">Reference proteome</keyword>
<dbReference type="AlphaFoldDB" id="A0A1Y5SX20"/>
<accession>A0A1Y5SX20</accession>
<keyword evidence="1" id="KW-0812">Transmembrane</keyword>
<reference evidence="2 3" key="1">
    <citation type="submission" date="2017-03" db="EMBL/GenBank/DDBJ databases">
        <authorList>
            <person name="Afonso C.L."/>
            <person name="Miller P.J."/>
            <person name="Scott M.A."/>
            <person name="Spackman E."/>
            <person name="Goraichik I."/>
            <person name="Dimitrov K.M."/>
            <person name="Suarez D.L."/>
            <person name="Swayne D.E."/>
        </authorList>
    </citation>
    <scope>NUCLEOTIDE SEQUENCE [LARGE SCALE GENOMIC DNA]</scope>
    <source>
        <strain evidence="2 3">CECT 7691</strain>
    </source>
</reference>
<evidence type="ECO:0000313" key="2">
    <source>
        <dbReference type="EMBL" id="SLN50403.1"/>
    </source>
</evidence>
<feature type="transmembrane region" description="Helical" evidence="1">
    <location>
        <begin position="21"/>
        <end position="42"/>
    </location>
</feature>
<keyword evidence="1" id="KW-0472">Membrane</keyword>
<dbReference type="EMBL" id="FWFR01000001">
    <property type="protein sequence ID" value="SLN50403.1"/>
    <property type="molecule type" value="Genomic_DNA"/>
</dbReference>
<name>A0A1Y5SX20_9PROT</name>
<proteinExistence type="predicted"/>
<dbReference type="InParanoid" id="A0A1Y5SX20"/>
<gene>
    <name evidence="2" type="ORF">OCH7691_02222</name>
</gene>
<evidence type="ECO:0000313" key="3">
    <source>
        <dbReference type="Proteomes" id="UP000193200"/>
    </source>
</evidence>
<organism evidence="2 3">
    <name type="scientific">Oceanibacterium hippocampi</name>
    <dbReference type="NCBI Taxonomy" id="745714"/>
    <lineage>
        <taxon>Bacteria</taxon>
        <taxon>Pseudomonadati</taxon>
        <taxon>Pseudomonadota</taxon>
        <taxon>Alphaproteobacteria</taxon>
        <taxon>Sneathiellales</taxon>
        <taxon>Sneathiellaceae</taxon>
        <taxon>Oceanibacterium</taxon>
    </lineage>
</organism>
<evidence type="ECO:0000256" key="1">
    <source>
        <dbReference type="SAM" id="Phobius"/>
    </source>
</evidence>
<sequence length="108" mass="11972">MMADSDRDTRPPASRSAIERHAQTLVGFVICGLIGWVGVSVADSREAVARLDERVVSLTDTVRELRGEVRQTRDGGMTKTEAAAEFGRVWSAHVDLKRRVDLLERGDH</sequence>
<dbReference type="Proteomes" id="UP000193200">
    <property type="component" value="Unassembled WGS sequence"/>
</dbReference>
<keyword evidence="1" id="KW-1133">Transmembrane helix</keyword>
<protein>
    <submittedName>
        <fullName evidence="2">Uncharacterized protein</fullName>
    </submittedName>
</protein>